<protein>
    <recommendedName>
        <fullName evidence="2">SsuA/THI5-like domain-containing protein</fullName>
    </recommendedName>
</protein>
<proteinExistence type="predicted"/>
<evidence type="ECO:0008006" key="2">
    <source>
        <dbReference type="Google" id="ProtNLM"/>
    </source>
</evidence>
<dbReference type="AlphaFoldDB" id="A0A381N6Z4"/>
<name>A0A381N6Z4_9ZZZZ</name>
<sequence>MSNSEGPLVLGATAADPKRAVLIWNAIRKYFVEAGFPVEYALFSTYDAMSSALLAGHIDIAWNAPMAHAQLLEQNSGCRTLAMRDTDENVTSLLIVRADSDIETIEDLRGRDLALGVETSSELWLLPVRQLLAEGLDVRNECSLIELEATQYSDLQHWVDDRTIFEAVVNYSADAGIIFEPWLQPLLRKHGLEGDDIRTIWRTQSYAHCAFTSSPMLSEGNAQDFVELLLAMSSDDPAIAEMMRMEHLTKWVPATDDGWSDLRSAIVDADLVGKVY</sequence>
<reference evidence="1" key="1">
    <citation type="submission" date="2018-05" db="EMBL/GenBank/DDBJ databases">
        <authorList>
            <person name="Lanie J.A."/>
            <person name="Ng W.-L."/>
            <person name="Kazmierczak K.M."/>
            <person name="Andrzejewski T.M."/>
            <person name="Davidsen T.M."/>
            <person name="Wayne K.J."/>
            <person name="Tettelin H."/>
            <person name="Glass J.I."/>
            <person name="Rusch D."/>
            <person name="Podicherti R."/>
            <person name="Tsui H.-C.T."/>
            <person name="Winkler M.E."/>
        </authorList>
    </citation>
    <scope>NUCLEOTIDE SEQUENCE</scope>
</reference>
<dbReference type="SUPFAM" id="SSF53850">
    <property type="entry name" value="Periplasmic binding protein-like II"/>
    <property type="match status" value="1"/>
</dbReference>
<dbReference type="PANTHER" id="PTHR35841:SF1">
    <property type="entry name" value="PHOSPHONATES-BINDING PERIPLASMIC PROTEIN"/>
    <property type="match status" value="1"/>
</dbReference>
<dbReference type="Gene3D" id="3.40.190.10">
    <property type="entry name" value="Periplasmic binding protein-like II"/>
    <property type="match status" value="2"/>
</dbReference>
<dbReference type="PANTHER" id="PTHR35841">
    <property type="entry name" value="PHOSPHONATES-BINDING PERIPLASMIC PROTEIN"/>
    <property type="match status" value="1"/>
</dbReference>
<dbReference type="EMBL" id="UINC01000111">
    <property type="protein sequence ID" value="SUZ49353.1"/>
    <property type="molecule type" value="Genomic_DNA"/>
</dbReference>
<evidence type="ECO:0000313" key="1">
    <source>
        <dbReference type="EMBL" id="SUZ49353.1"/>
    </source>
</evidence>
<dbReference type="Pfam" id="PF12974">
    <property type="entry name" value="Phosphonate-bd"/>
    <property type="match status" value="1"/>
</dbReference>
<accession>A0A381N6Z4</accession>
<gene>
    <name evidence="1" type="ORF">METZ01_LOCUS2207</name>
</gene>
<organism evidence="1">
    <name type="scientific">marine metagenome</name>
    <dbReference type="NCBI Taxonomy" id="408172"/>
    <lineage>
        <taxon>unclassified sequences</taxon>
        <taxon>metagenomes</taxon>
        <taxon>ecological metagenomes</taxon>
    </lineage>
</organism>